<feature type="compositionally biased region" description="Basic and acidic residues" evidence="1">
    <location>
        <begin position="27"/>
        <end position="46"/>
    </location>
</feature>
<evidence type="ECO:0000313" key="3">
    <source>
        <dbReference type="Proteomes" id="UP000050668"/>
    </source>
</evidence>
<evidence type="ECO:0000256" key="1">
    <source>
        <dbReference type="SAM" id="MobiDB-lite"/>
    </source>
</evidence>
<keyword evidence="3" id="KW-1185">Reference proteome</keyword>
<feature type="region of interest" description="Disordered" evidence="1">
    <location>
        <begin position="1"/>
        <end position="59"/>
    </location>
</feature>
<feature type="compositionally biased region" description="Basic and acidic residues" evidence="1">
    <location>
        <begin position="1"/>
        <end position="16"/>
    </location>
</feature>
<protein>
    <recommendedName>
        <fullName evidence="4">Glycogen biosynthesis protein GlgD</fullName>
    </recommendedName>
</protein>
<evidence type="ECO:0000313" key="2">
    <source>
        <dbReference type="EMBL" id="KOS68589.1"/>
    </source>
</evidence>
<gene>
    <name evidence="2" type="ORF">AEA09_08525</name>
</gene>
<proteinExistence type="predicted"/>
<evidence type="ECO:0008006" key="4">
    <source>
        <dbReference type="Google" id="ProtNLM"/>
    </source>
</evidence>
<sequence length="59" mass="6708">MTKEKRNKSGLDREEFGAGFDLSPDDLDVRGENTQAKKENNMDNKVKQKNKNNPSTPNK</sequence>
<dbReference type="Proteomes" id="UP000050668">
    <property type="component" value="Unassembled WGS sequence"/>
</dbReference>
<dbReference type="EMBL" id="LGRV01000003">
    <property type="protein sequence ID" value="KOS68589.1"/>
    <property type="molecule type" value="Genomic_DNA"/>
</dbReference>
<organism evidence="2 3">
    <name type="scientific">Lysinibacillus contaminans</name>
    <dbReference type="NCBI Taxonomy" id="1293441"/>
    <lineage>
        <taxon>Bacteria</taxon>
        <taxon>Bacillati</taxon>
        <taxon>Bacillota</taxon>
        <taxon>Bacilli</taxon>
        <taxon>Bacillales</taxon>
        <taxon>Bacillaceae</taxon>
        <taxon>Lysinibacillus</taxon>
    </lineage>
</organism>
<name>A0ABR5K1I8_9BACI</name>
<reference evidence="3" key="1">
    <citation type="submission" date="2015-07" db="EMBL/GenBank/DDBJ databases">
        <title>Fjat-14205 dsm 2895.</title>
        <authorList>
            <person name="Liu B."/>
            <person name="Wang J."/>
            <person name="Zhu Y."/>
            <person name="Liu G."/>
            <person name="Chen Q."/>
            <person name="Chen Z."/>
            <person name="Lan J."/>
            <person name="Che J."/>
            <person name="Ge C."/>
            <person name="Shi H."/>
            <person name="Pan Z."/>
            <person name="Liu X."/>
        </authorList>
    </citation>
    <scope>NUCLEOTIDE SEQUENCE [LARGE SCALE GENOMIC DNA]</scope>
    <source>
        <strain evidence="3">DSM 25560</strain>
    </source>
</reference>
<comment type="caution">
    <text evidence="2">The sequence shown here is derived from an EMBL/GenBank/DDBJ whole genome shotgun (WGS) entry which is preliminary data.</text>
</comment>
<dbReference type="RefSeq" id="WP_053583425.1">
    <property type="nucleotide sequence ID" value="NZ_LGRV01000003.1"/>
</dbReference>
<accession>A0ABR5K1I8</accession>